<dbReference type="Gene3D" id="3.60.10.10">
    <property type="entry name" value="Endonuclease/exonuclease/phosphatase"/>
    <property type="match status" value="1"/>
</dbReference>
<dbReference type="InterPro" id="IPR036691">
    <property type="entry name" value="Endo/exonu/phosph_ase_sf"/>
</dbReference>
<proteinExistence type="predicted"/>
<comment type="caution">
    <text evidence="2">The sequence shown here is derived from an EMBL/GenBank/DDBJ whole genome shotgun (WGS) entry which is preliminary data.</text>
</comment>
<reference evidence="2" key="1">
    <citation type="journal article" date="2019" name="Sci. Rep.">
        <title>Draft genome of Tanacetum cinerariifolium, the natural source of mosquito coil.</title>
        <authorList>
            <person name="Yamashiro T."/>
            <person name="Shiraishi A."/>
            <person name="Satake H."/>
            <person name="Nakayama K."/>
        </authorList>
    </citation>
    <scope>NUCLEOTIDE SEQUENCE</scope>
</reference>
<keyword evidence="2" id="KW-0808">Transferase</keyword>
<dbReference type="GO" id="GO:0003964">
    <property type="term" value="F:RNA-directed DNA polymerase activity"/>
    <property type="evidence" value="ECO:0007669"/>
    <property type="project" value="UniProtKB-KW"/>
</dbReference>
<feature type="region of interest" description="Disordered" evidence="1">
    <location>
        <begin position="116"/>
        <end position="138"/>
    </location>
</feature>
<name>A0A6L2KK50_TANCI</name>
<organism evidence="2">
    <name type="scientific">Tanacetum cinerariifolium</name>
    <name type="common">Dalmatian daisy</name>
    <name type="synonym">Chrysanthemum cinerariifolium</name>
    <dbReference type="NCBI Taxonomy" id="118510"/>
    <lineage>
        <taxon>Eukaryota</taxon>
        <taxon>Viridiplantae</taxon>
        <taxon>Streptophyta</taxon>
        <taxon>Embryophyta</taxon>
        <taxon>Tracheophyta</taxon>
        <taxon>Spermatophyta</taxon>
        <taxon>Magnoliopsida</taxon>
        <taxon>eudicotyledons</taxon>
        <taxon>Gunneridae</taxon>
        <taxon>Pentapetalae</taxon>
        <taxon>asterids</taxon>
        <taxon>campanulids</taxon>
        <taxon>Asterales</taxon>
        <taxon>Asteraceae</taxon>
        <taxon>Asteroideae</taxon>
        <taxon>Anthemideae</taxon>
        <taxon>Anthemidinae</taxon>
        <taxon>Tanacetum</taxon>
    </lineage>
</organism>
<sequence length="275" mass="30657">MSWVGDGGVSGVSLSIMSSSNDKNGETVGNGGIWLDGSSNGSNSVSDVGKGWPDSTLLFTLIRSRWFSPGRRWWVSTNGHSWLGFDNAIPGGVGSWALDPFGPGERVTLSRGLVNQQEGETLGEKNADSKQKSKNDVEESICSGHFKKSKMPRSGEWVSNGKKLLIISVYAPQELTEKKMLWDYLSNVMSNWEGEVVVMGDFNEVRNKDERSCKEMMNNRKRSLKAELAEFDFIIDKGEVEADVVNIRNEVVKLLQDVEKIHVTPRQWRKLRNAT</sequence>
<dbReference type="EMBL" id="BKCJ010002522">
    <property type="protein sequence ID" value="GEU49137.1"/>
    <property type="molecule type" value="Genomic_DNA"/>
</dbReference>
<dbReference type="SUPFAM" id="SSF56219">
    <property type="entry name" value="DNase I-like"/>
    <property type="match status" value="1"/>
</dbReference>
<evidence type="ECO:0000256" key="1">
    <source>
        <dbReference type="SAM" id="MobiDB-lite"/>
    </source>
</evidence>
<keyword evidence="2" id="KW-0548">Nucleotidyltransferase</keyword>
<gene>
    <name evidence="2" type="ORF">Tci_021115</name>
</gene>
<feature type="compositionally biased region" description="Basic and acidic residues" evidence="1">
    <location>
        <begin position="122"/>
        <end position="137"/>
    </location>
</feature>
<accession>A0A6L2KK50</accession>
<evidence type="ECO:0000313" key="2">
    <source>
        <dbReference type="EMBL" id="GEU49137.1"/>
    </source>
</evidence>
<dbReference type="AlphaFoldDB" id="A0A6L2KK50"/>
<protein>
    <submittedName>
        <fullName evidence="2">RNA-directed DNA polymerase, eukaryota</fullName>
    </submittedName>
</protein>
<keyword evidence="2" id="KW-0695">RNA-directed DNA polymerase</keyword>